<dbReference type="AlphaFoldDB" id="A0A4R1KPW0"/>
<dbReference type="GO" id="GO:0006635">
    <property type="term" value="P:fatty acid beta-oxidation"/>
    <property type="evidence" value="ECO:0007669"/>
    <property type="project" value="TreeGrafter"/>
</dbReference>
<dbReference type="PANTHER" id="PTHR43853">
    <property type="entry name" value="3-KETOACYL-COA THIOLASE, PEROXISOMAL"/>
    <property type="match status" value="1"/>
</dbReference>
<dbReference type="RefSeq" id="WP_132302563.1">
    <property type="nucleotide sequence ID" value="NZ_CP170642.1"/>
</dbReference>
<keyword evidence="10" id="KW-1185">Reference proteome</keyword>
<organism evidence="9 10">
    <name type="scientific">Lonepinella koalarum</name>
    <dbReference type="NCBI Taxonomy" id="53417"/>
    <lineage>
        <taxon>Bacteria</taxon>
        <taxon>Pseudomonadati</taxon>
        <taxon>Pseudomonadota</taxon>
        <taxon>Gammaproteobacteria</taxon>
        <taxon>Pasteurellales</taxon>
        <taxon>Pasteurellaceae</taxon>
        <taxon>Lonepinella</taxon>
    </lineage>
</organism>
<dbReference type="SUPFAM" id="SSF53901">
    <property type="entry name" value="Thiolase-like"/>
    <property type="match status" value="2"/>
</dbReference>
<dbReference type="Gene3D" id="3.40.47.10">
    <property type="match status" value="2"/>
</dbReference>
<reference evidence="9 10" key="1">
    <citation type="submission" date="2019-03" db="EMBL/GenBank/DDBJ databases">
        <title>Genomic Encyclopedia of Type Strains, Phase IV (KMG-IV): sequencing the most valuable type-strain genomes for metagenomic binning, comparative biology and taxonomic classification.</title>
        <authorList>
            <person name="Goeker M."/>
        </authorList>
    </citation>
    <scope>NUCLEOTIDE SEQUENCE [LARGE SCALE GENOMIC DNA]</scope>
    <source>
        <strain evidence="9 10">DSM 10053</strain>
    </source>
</reference>
<dbReference type="InterPro" id="IPR020615">
    <property type="entry name" value="Thiolase_acyl_enz_int_AS"/>
</dbReference>
<dbReference type="InterPro" id="IPR016039">
    <property type="entry name" value="Thiolase-like"/>
</dbReference>
<feature type="active site" description="Acyl-thioester intermediate" evidence="5">
    <location>
        <position position="87"/>
    </location>
</feature>
<evidence type="ECO:0000313" key="9">
    <source>
        <dbReference type="EMBL" id="TCK67076.1"/>
    </source>
</evidence>
<dbReference type="PIRSF" id="PIRSF000429">
    <property type="entry name" value="Ac-CoA_Ac_transf"/>
    <property type="match status" value="1"/>
</dbReference>
<evidence type="ECO:0000256" key="4">
    <source>
        <dbReference type="ARBA" id="ARBA00023315"/>
    </source>
</evidence>
<dbReference type="EMBL" id="SMGJ01000007">
    <property type="protein sequence ID" value="TCK67076.1"/>
    <property type="molecule type" value="Genomic_DNA"/>
</dbReference>
<dbReference type="InterPro" id="IPR020616">
    <property type="entry name" value="Thiolase_N"/>
</dbReference>
<gene>
    <name evidence="9" type="ORF">EV692_1981</name>
</gene>
<keyword evidence="3 6" id="KW-0808">Transferase</keyword>
<evidence type="ECO:0000313" key="10">
    <source>
        <dbReference type="Proteomes" id="UP000295496"/>
    </source>
</evidence>
<feature type="active site" description="Proton acceptor" evidence="5">
    <location>
        <position position="343"/>
    </location>
</feature>
<evidence type="ECO:0000256" key="1">
    <source>
        <dbReference type="ARBA" id="ARBA00005189"/>
    </source>
</evidence>
<dbReference type="InterPro" id="IPR020617">
    <property type="entry name" value="Thiolase_C"/>
</dbReference>
<feature type="domain" description="Thiolase N-terminal" evidence="7">
    <location>
        <begin position="5"/>
        <end position="256"/>
    </location>
</feature>
<dbReference type="NCBIfam" id="TIGR01930">
    <property type="entry name" value="AcCoA-C-Actrans"/>
    <property type="match status" value="1"/>
</dbReference>
<evidence type="ECO:0000256" key="6">
    <source>
        <dbReference type="RuleBase" id="RU003557"/>
    </source>
</evidence>
<evidence type="ECO:0000259" key="8">
    <source>
        <dbReference type="Pfam" id="PF02803"/>
    </source>
</evidence>
<dbReference type="Pfam" id="PF00108">
    <property type="entry name" value="Thiolase_N"/>
    <property type="match status" value="1"/>
</dbReference>
<dbReference type="PANTHER" id="PTHR43853:SF3">
    <property type="entry name" value="ACETYL-COA C-ACETYLTRANSFERASE YHFS-RELATED"/>
    <property type="match status" value="1"/>
</dbReference>
<dbReference type="InterPro" id="IPR050215">
    <property type="entry name" value="Thiolase-like_sf_Thiolase"/>
</dbReference>
<protein>
    <submittedName>
        <fullName evidence="9">Acetyl-CoA C-acetyltransferase</fullName>
    </submittedName>
</protein>
<dbReference type="GO" id="GO:0005737">
    <property type="term" value="C:cytoplasm"/>
    <property type="evidence" value="ECO:0007669"/>
    <property type="project" value="UniProtKB-ARBA"/>
</dbReference>
<dbReference type="Proteomes" id="UP000295496">
    <property type="component" value="Unassembled WGS sequence"/>
</dbReference>
<proteinExistence type="inferred from homology"/>
<comment type="pathway">
    <text evidence="1">Lipid metabolism.</text>
</comment>
<dbReference type="CDD" id="cd00751">
    <property type="entry name" value="thiolase"/>
    <property type="match status" value="1"/>
</dbReference>
<name>A0A4R1KPW0_9PAST</name>
<dbReference type="Pfam" id="PF02803">
    <property type="entry name" value="Thiolase_C"/>
    <property type="match status" value="1"/>
</dbReference>
<comment type="caution">
    <text evidence="9">The sequence shown here is derived from an EMBL/GenBank/DDBJ whole genome shotgun (WGS) entry which is preliminary data.</text>
</comment>
<evidence type="ECO:0000256" key="2">
    <source>
        <dbReference type="ARBA" id="ARBA00010982"/>
    </source>
</evidence>
<dbReference type="GO" id="GO:0010124">
    <property type="term" value="P:phenylacetate catabolic process"/>
    <property type="evidence" value="ECO:0007669"/>
    <property type="project" value="TreeGrafter"/>
</dbReference>
<feature type="domain" description="Thiolase C-terminal" evidence="8">
    <location>
        <begin position="265"/>
        <end position="386"/>
    </location>
</feature>
<evidence type="ECO:0000256" key="3">
    <source>
        <dbReference type="ARBA" id="ARBA00022679"/>
    </source>
</evidence>
<dbReference type="InterPro" id="IPR020613">
    <property type="entry name" value="Thiolase_CS"/>
</dbReference>
<evidence type="ECO:0000256" key="5">
    <source>
        <dbReference type="PIRSR" id="PIRSR000429-1"/>
    </source>
</evidence>
<dbReference type="PROSITE" id="PS00737">
    <property type="entry name" value="THIOLASE_2"/>
    <property type="match status" value="1"/>
</dbReference>
<dbReference type="PROSITE" id="PS00098">
    <property type="entry name" value="THIOLASE_1"/>
    <property type="match status" value="1"/>
</dbReference>
<keyword evidence="4 6" id="KW-0012">Acyltransferase</keyword>
<sequence>MREAVIVSAVRTPVGRCRGALAPVKAWELGALTVKEAVKRSGIDPNEIDEIIFGNLLNTDCVNMARVVGLAAGLPITVPGITLNRQCASGINAIAYAAALIQAGYGDVMVAGGVESDSTRCYIMDKPTDGYQVRPPSWTIPMSAPKEVDVPMGITAENLAKKYGLTRQECDELAVESHRKAAIAWDNGYFNEQIVPVTVKTRKSDMIFSKDEPLRIDCNLASLAKLPPAFIKDGIVTAGNSSPMSDGSGAVVVMERKKAETLGLKIWAKVSSFAAVGVDPSIMGIGPVYATQKLLKNLGMSLNDIDLIEMNEAFAAQSIACIKELNMDINKLNVNGGALALGHPLAGTGGILATKLVYELERQNLGTGLITFCAGGGQGFSALLERV</sequence>
<feature type="active site" description="Proton acceptor" evidence="5">
    <location>
        <position position="373"/>
    </location>
</feature>
<comment type="similarity">
    <text evidence="2 6">Belongs to the thiolase-like superfamily. Thiolase family.</text>
</comment>
<dbReference type="GO" id="GO:0003988">
    <property type="term" value="F:acetyl-CoA C-acyltransferase activity"/>
    <property type="evidence" value="ECO:0007669"/>
    <property type="project" value="UniProtKB-ARBA"/>
</dbReference>
<evidence type="ECO:0000259" key="7">
    <source>
        <dbReference type="Pfam" id="PF00108"/>
    </source>
</evidence>
<dbReference type="InterPro" id="IPR002155">
    <property type="entry name" value="Thiolase"/>
</dbReference>
<dbReference type="FunFam" id="3.40.47.10:FF:000010">
    <property type="entry name" value="Acetyl-CoA acetyltransferase (Thiolase)"/>
    <property type="match status" value="1"/>
</dbReference>
<accession>A0A4R1KPW0</accession>